<evidence type="ECO:0000256" key="1">
    <source>
        <dbReference type="SAM" id="Phobius"/>
    </source>
</evidence>
<dbReference type="PANTHER" id="PTHR35394:SF5">
    <property type="entry name" value="DUF3176 DOMAIN-CONTAINING PROTEIN"/>
    <property type="match status" value="1"/>
</dbReference>
<comment type="caution">
    <text evidence="2">The sequence shown here is derived from an EMBL/GenBank/DDBJ whole genome shotgun (WGS) entry which is preliminary data.</text>
</comment>
<dbReference type="InterPro" id="IPR021514">
    <property type="entry name" value="DUF3176"/>
</dbReference>
<feature type="transmembrane region" description="Helical" evidence="1">
    <location>
        <begin position="175"/>
        <end position="192"/>
    </location>
</feature>
<dbReference type="Pfam" id="PF11374">
    <property type="entry name" value="DUF3176"/>
    <property type="match status" value="1"/>
</dbReference>
<evidence type="ECO:0000313" key="3">
    <source>
        <dbReference type="Proteomes" id="UP001629113"/>
    </source>
</evidence>
<reference evidence="2 3" key="1">
    <citation type="submission" date="2024-06" db="EMBL/GenBank/DDBJ databases">
        <title>Complete genome of Phlyctema vagabunda strain 19-DSS-EL-015.</title>
        <authorList>
            <person name="Fiorenzani C."/>
        </authorList>
    </citation>
    <scope>NUCLEOTIDE SEQUENCE [LARGE SCALE GENOMIC DNA]</scope>
    <source>
        <strain evidence="2 3">19-DSS-EL-015</strain>
    </source>
</reference>
<accession>A0ABR4P2D7</accession>
<feature type="transmembrane region" description="Helical" evidence="1">
    <location>
        <begin position="65"/>
        <end position="87"/>
    </location>
</feature>
<evidence type="ECO:0000313" key="2">
    <source>
        <dbReference type="EMBL" id="KAL3417460.1"/>
    </source>
</evidence>
<keyword evidence="1" id="KW-1133">Transmembrane helix</keyword>
<name>A0ABR4P2D7_9HELO</name>
<feature type="transmembrane region" description="Helical" evidence="1">
    <location>
        <begin position="107"/>
        <end position="134"/>
    </location>
</feature>
<gene>
    <name evidence="2" type="ORF">PVAG01_11460</name>
</gene>
<organism evidence="2 3">
    <name type="scientific">Phlyctema vagabunda</name>
    <dbReference type="NCBI Taxonomy" id="108571"/>
    <lineage>
        <taxon>Eukaryota</taxon>
        <taxon>Fungi</taxon>
        <taxon>Dikarya</taxon>
        <taxon>Ascomycota</taxon>
        <taxon>Pezizomycotina</taxon>
        <taxon>Leotiomycetes</taxon>
        <taxon>Helotiales</taxon>
        <taxon>Dermateaceae</taxon>
        <taxon>Phlyctema</taxon>
    </lineage>
</organism>
<protein>
    <submittedName>
        <fullName evidence="2">Uncharacterized protein</fullName>
    </submittedName>
</protein>
<proteinExistence type="predicted"/>
<dbReference type="EMBL" id="JBFCZG010000011">
    <property type="protein sequence ID" value="KAL3417460.1"/>
    <property type="molecule type" value="Genomic_DNA"/>
</dbReference>
<keyword evidence="1" id="KW-0472">Membrane</keyword>
<keyword evidence="3" id="KW-1185">Reference proteome</keyword>
<dbReference type="Proteomes" id="UP001629113">
    <property type="component" value="Unassembled WGS sequence"/>
</dbReference>
<sequence>MYPNNRQVVYPASHDSSTEYLGRELDEYSSKTEINHTSTFQSSTTLDQNASPDTNVGPKRSILRWWIVEILASVGALLGMLALVVLLQHYDGKRQPSWDRLTLNTAVAALSTLSRTLFMVPVGAAISQGAWIWFSIEHQKNNCRSKLSDLDAFDDASRGAWGSLMLLFRTKHHHLVSIGAMITILTLGFDSFTQQLLSTQYRLVENGDVASKSYSAGEVSRAEEWYWYWRHGASLQARESLFETKAAIYNGVLTEDMTPIGVSCSSGNCTWPTIPSLAVCGECTPQTFTTSCDESQDLCNYTMPSGTGVSDMRTLFSLQTSFVVNQLWNANHTTYNRSDPTIPYLSVFDMFGANYLGTTFGVNTTATQCALWFCIEAYDISVENGIQTQKTLNNWSTVAAVDSPTFNLTANRTFIDIPDYMNTRPESNYMIGGVAIDALSNSLSKVFNGSVTAGMSSATYGYGDNEFVQGIWNGTGDPQSWIKNVALSLTNNVRSMAATNESAAAYSGIARSSEIFVHVRWGWITYPIVLVLLSIAFLALSITESIRGDVSAWKGSPLAVLLMDVNDVVKHRTDRHTDMDGFKNSVGSEKASLMRGPEGWRFSKR</sequence>
<keyword evidence="1" id="KW-0812">Transmembrane</keyword>
<feature type="transmembrane region" description="Helical" evidence="1">
    <location>
        <begin position="521"/>
        <end position="540"/>
    </location>
</feature>
<dbReference type="PANTHER" id="PTHR35394">
    <property type="entry name" value="DUF3176 DOMAIN-CONTAINING PROTEIN"/>
    <property type="match status" value="1"/>
</dbReference>